<dbReference type="SUPFAM" id="SSF50494">
    <property type="entry name" value="Trypsin-like serine proteases"/>
    <property type="match status" value="1"/>
</dbReference>
<dbReference type="Gene3D" id="2.40.10.10">
    <property type="entry name" value="Trypsin-like serine proteases"/>
    <property type="match status" value="2"/>
</dbReference>
<feature type="chain" id="PRO_5034192035" description="Serine protease" evidence="1">
    <location>
        <begin position="23"/>
        <end position="295"/>
    </location>
</feature>
<comment type="caution">
    <text evidence="2">The sequence shown here is derived from an EMBL/GenBank/DDBJ whole genome shotgun (WGS) entry which is preliminary data.</text>
</comment>
<dbReference type="InterPro" id="IPR043504">
    <property type="entry name" value="Peptidase_S1_PA_chymotrypsin"/>
</dbReference>
<reference evidence="2 3" key="1">
    <citation type="journal article" date="2019" name="Environ. Microbiol.">
        <title>At the nexus of three kingdoms: the genome of the mycorrhizal fungus Gigaspora margarita provides insights into plant, endobacterial and fungal interactions.</title>
        <authorList>
            <person name="Venice F."/>
            <person name="Ghignone S."/>
            <person name="Salvioli di Fossalunga A."/>
            <person name="Amselem J."/>
            <person name="Novero M."/>
            <person name="Xianan X."/>
            <person name="Sedzielewska Toro K."/>
            <person name="Morin E."/>
            <person name="Lipzen A."/>
            <person name="Grigoriev I.V."/>
            <person name="Henrissat B."/>
            <person name="Martin F.M."/>
            <person name="Bonfante P."/>
        </authorList>
    </citation>
    <scope>NUCLEOTIDE SEQUENCE [LARGE SCALE GENOMIC DNA]</scope>
    <source>
        <strain evidence="2 3">BEG34</strain>
    </source>
</reference>
<dbReference type="AlphaFoldDB" id="A0A8H4EVQ8"/>
<name>A0A8H4EVQ8_GIGMA</name>
<accession>A0A8H4EVQ8</accession>
<sequence length="295" mass="32984">MNKKHILCIFVALIVITNSSYAFPKPMGRRAKMVPISKTIDIPPEERISSHRTEFFADDVNNFGAIGRLNFKKASDGTTDYCTATVIQTDNGNMALTAAHCLWDILSNEPEKWNSEFYFYPGYNNGKGFGSVRAYTLTIWKDFTIDETLYDYGFIKFYYDDGSKLQDDVGAFDVEFDLPGGDFPVTVFGYPVSGEMPNCPNDGEHICSWQGNSFGFVDSNLPNHEWHRGIPIDVGAGSSGGPWIRDYDPNTNTGVINGISHGLLPPPYPSQDTTTWKWQNDDFSALLKAAEDYNP</sequence>
<dbReference type="EMBL" id="WTPW01000002">
    <property type="protein sequence ID" value="KAF0562315.1"/>
    <property type="molecule type" value="Genomic_DNA"/>
</dbReference>
<organism evidence="2 3">
    <name type="scientific">Gigaspora margarita</name>
    <dbReference type="NCBI Taxonomy" id="4874"/>
    <lineage>
        <taxon>Eukaryota</taxon>
        <taxon>Fungi</taxon>
        <taxon>Fungi incertae sedis</taxon>
        <taxon>Mucoromycota</taxon>
        <taxon>Glomeromycotina</taxon>
        <taxon>Glomeromycetes</taxon>
        <taxon>Diversisporales</taxon>
        <taxon>Gigasporaceae</taxon>
        <taxon>Gigaspora</taxon>
    </lineage>
</organism>
<feature type="signal peptide" evidence="1">
    <location>
        <begin position="1"/>
        <end position="22"/>
    </location>
</feature>
<evidence type="ECO:0000313" key="2">
    <source>
        <dbReference type="EMBL" id="KAF0562315.1"/>
    </source>
</evidence>
<dbReference type="OrthoDB" id="10037376at2759"/>
<keyword evidence="3" id="KW-1185">Reference proteome</keyword>
<dbReference type="Proteomes" id="UP000439903">
    <property type="component" value="Unassembled WGS sequence"/>
</dbReference>
<gene>
    <name evidence="2" type="ORF">F8M41_000083</name>
</gene>
<dbReference type="InterPro" id="IPR009003">
    <property type="entry name" value="Peptidase_S1_PA"/>
</dbReference>
<proteinExistence type="predicted"/>
<evidence type="ECO:0000256" key="1">
    <source>
        <dbReference type="SAM" id="SignalP"/>
    </source>
</evidence>
<protein>
    <recommendedName>
        <fullName evidence="4">Serine protease</fullName>
    </recommendedName>
</protein>
<evidence type="ECO:0000313" key="3">
    <source>
        <dbReference type="Proteomes" id="UP000439903"/>
    </source>
</evidence>
<keyword evidence="1" id="KW-0732">Signal</keyword>
<evidence type="ECO:0008006" key="4">
    <source>
        <dbReference type="Google" id="ProtNLM"/>
    </source>
</evidence>